<keyword evidence="5 7" id="KW-1133">Transmembrane helix</keyword>
<keyword evidence="4 7" id="KW-0812">Transmembrane</keyword>
<dbReference type="CDD" id="cd06579">
    <property type="entry name" value="TM_PBP1_transp_AraH_like"/>
    <property type="match status" value="1"/>
</dbReference>
<dbReference type="GO" id="GO:0022857">
    <property type="term" value="F:transmembrane transporter activity"/>
    <property type="evidence" value="ECO:0007669"/>
    <property type="project" value="InterPro"/>
</dbReference>
<evidence type="ECO:0000313" key="9">
    <source>
        <dbReference type="Proteomes" id="UP000256542"/>
    </source>
</evidence>
<dbReference type="EMBL" id="QUNG01000018">
    <property type="protein sequence ID" value="REG79560.1"/>
    <property type="molecule type" value="Genomic_DNA"/>
</dbReference>
<feature type="transmembrane region" description="Helical" evidence="7">
    <location>
        <begin position="192"/>
        <end position="213"/>
    </location>
</feature>
<feature type="transmembrane region" description="Helical" evidence="7">
    <location>
        <begin position="67"/>
        <end position="87"/>
    </location>
</feature>
<evidence type="ECO:0000256" key="6">
    <source>
        <dbReference type="ARBA" id="ARBA00023136"/>
    </source>
</evidence>
<feature type="transmembrane region" description="Helical" evidence="7">
    <location>
        <begin position="94"/>
        <end position="113"/>
    </location>
</feature>
<dbReference type="PANTHER" id="PTHR32196">
    <property type="entry name" value="ABC TRANSPORTER PERMEASE PROTEIN YPHD-RELATED-RELATED"/>
    <property type="match status" value="1"/>
</dbReference>
<comment type="subcellular location">
    <subcellularLocation>
        <location evidence="1">Cell inner membrane</location>
        <topology evidence="1">Multi-pass membrane protein</topology>
    </subcellularLocation>
</comment>
<dbReference type="Proteomes" id="UP000256542">
    <property type="component" value="Unassembled WGS sequence"/>
</dbReference>
<dbReference type="InterPro" id="IPR001851">
    <property type="entry name" value="ABC_transp_permease"/>
</dbReference>
<keyword evidence="3" id="KW-1003">Cell membrane</keyword>
<sequence length="347" mass="35946">MNSHQGEMKGDKQMNTSVLEERSKVPATLSARALSQVKNNGALWAFFLLLLINILITPNFLQIQTLYVNLTQVATVAIVAIGMTLVIASGGIDLSVGALMALAGTIAPMIFLSDFAASWPALGLVLAIVVAIAVAGLAGLFNGYLISVYKIQPIIATLILFISGRGIAQVLTNGELQTFDNPSFEFIGTGRILGVPVQAIITIVLALSIAWVIKRSIYGRFLLAVGGNEKAAELAGVPAKKIKMLTYMICGLLAGIAGLISTAINSASDANQTGQLMELDAISAAIVGGVLLTGGKAPILGAVLGAAIIQLVGYTLLANGVHDAVAMVAKAVIIIVAVYLQQVKGAK</sequence>
<comment type="similarity">
    <text evidence="2">Belongs to the binding-protein-dependent transport system permease family. AraH/RbsC subfamily.</text>
</comment>
<evidence type="ECO:0000256" key="1">
    <source>
        <dbReference type="ARBA" id="ARBA00004429"/>
    </source>
</evidence>
<feature type="transmembrane region" description="Helical" evidence="7">
    <location>
        <begin position="42"/>
        <end position="61"/>
    </location>
</feature>
<evidence type="ECO:0000313" key="8">
    <source>
        <dbReference type="EMBL" id="REG79560.1"/>
    </source>
</evidence>
<dbReference type="Pfam" id="PF02653">
    <property type="entry name" value="BPD_transp_2"/>
    <property type="match status" value="1"/>
</dbReference>
<reference evidence="8 9" key="1">
    <citation type="submission" date="2018-08" db="EMBL/GenBank/DDBJ databases">
        <title>Genomic Encyclopedia of Type Strains, Phase III (KMG-III): the genomes of soil and plant-associated and newly described type strains.</title>
        <authorList>
            <person name="Whitman W."/>
        </authorList>
    </citation>
    <scope>NUCLEOTIDE SEQUENCE [LARGE SCALE GENOMIC DNA]</scope>
    <source>
        <strain evidence="8 9">CECT 7375</strain>
    </source>
</reference>
<evidence type="ECO:0000256" key="2">
    <source>
        <dbReference type="ARBA" id="ARBA00007942"/>
    </source>
</evidence>
<evidence type="ECO:0000256" key="3">
    <source>
        <dbReference type="ARBA" id="ARBA00022475"/>
    </source>
</evidence>
<comment type="caution">
    <text evidence="8">The sequence shown here is derived from an EMBL/GenBank/DDBJ whole genome shotgun (WGS) entry which is preliminary data.</text>
</comment>
<dbReference type="PANTHER" id="PTHR32196:SF19">
    <property type="entry name" value="GALACTOFURANOSE TRANSPORTER PERMEASE PROTEIN YTFT"/>
    <property type="match status" value="1"/>
</dbReference>
<feature type="transmembrane region" description="Helical" evidence="7">
    <location>
        <begin position="153"/>
        <end position="172"/>
    </location>
</feature>
<dbReference type="GO" id="GO:0005886">
    <property type="term" value="C:plasma membrane"/>
    <property type="evidence" value="ECO:0007669"/>
    <property type="project" value="UniProtKB-SubCell"/>
</dbReference>
<gene>
    <name evidence="8" type="ORF">DFP81_11855</name>
</gene>
<evidence type="ECO:0000256" key="5">
    <source>
        <dbReference type="ARBA" id="ARBA00022989"/>
    </source>
</evidence>
<accession>A0A3E0DA60</accession>
<proteinExistence type="inferred from homology"/>
<keyword evidence="6 7" id="KW-0472">Membrane</keyword>
<dbReference type="AlphaFoldDB" id="A0A3E0DA60"/>
<evidence type="ECO:0000256" key="7">
    <source>
        <dbReference type="SAM" id="Phobius"/>
    </source>
</evidence>
<feature type="transmembrane region" description="Helical" evidence="7">
    <location>
        <begin position="119"/>
        <end position="141"/>
    </location>
</feature>
<evidence type="ECO:0000256" key="4">
    <source>
        <dbReference type="ARBA" id="ARBA00022692"/>
    </source>
</evidence>
<keyword evidence="9" id="KW-1185">Reference proteome</keyword>
<protein>
    <submittedName>
        <fullName evidence="8">Monosaccharide ABC transporter membrane protein (CUT2 family)</fullName>
    </submittedName>
</protein>
<organism evidence="8 9">
    <name type="scientific">Marinomonas pollencensis</name>
    <dbReference type="NCBI Taxonomy" id="491954"/>
    <lineage>
        <taxon>Bacteria</taxon>
        <taxon>Pseudomonadati</taxon>
        <taxon>Pseudomonadota</taxon>
        <taxon>Gammaproteobacteria</taxon>
        <taxon>Oceanospirillales</taxon>
        <taxon>Oceanospirillaceae</taxon>
        <taxon>Marinomonas</taxon>
    </lineage>
</organism>
<name>A0A3E0DA60_9GAMM</name>
<feature type="transmembrane region" description="Helical" evidence="7">
    <location>
        <begin position="324"/>
        <end position="340"/>
    </location>
</feature>
<feature type="transmembrane region" description="Helical" evidence="7">
    <location>
        <begin position="244"/>
        <end position="264"/>
    </location>
</feature>